<dbReference type="PANTHER" id="PTHR21098:SF12">
    <property type="entry name" value="RIBOFLAVIN SYNTHASE"/>
    <property type="match status" value="1"/>
</dbReference>
<dbReference type="InterPro" id="IPR001783">
    <property type="entry name" value="Lumazine-bd"/>
</dbReference>
<dbReference type="EMBL" id="CP012508">
    <property type="protein sequence ID" value="ALB23396.1"/>
    <property type="molecule type" value="Genomic_DNA"/>
</dbReference>
<dbReference type="NCBIfam" id="NF009566">
    <property type="entry name" value="PRK13020.1"/>
    <property type="match status" value="1"/>
</dbReference>
<dbReference type="NCBIfam" id="TIGR00187">
    <property type="entry name" value="ribE"/>
    <property type="match status" value="1"/>
</dbReference>
<reference evidence="11 12" key="1">
    <citation type="journal article" date="2014" name="Genome Announc.">
        <title>Comparative Genome Analysis of Two Isolates of the Fish Pathogen Piscirickettsia salmonis from Different Hosts Reveals Major Differences in Virulence-Associated Secretion Systems.</title>
        <authorList>
            <person name="Bohle H."/>
            <person name="Henriquez P."/>
            <person name="Grothusen H."/>
            <person name="Navas E."/>
            <person name="Sandoval A."/>
            <person name="Bustamante F."/>
            <person name="Bustos P."/>
            <person name="Mancilla M."/>
        </authorList>
    </citation>
    <scope>NUCLEOTIDE SEQUENCE [LARGE SCALE GENOMIC DNA]</scope>
    <source>
        <strain evidence="12">B1-32597</strain>
    </source>
</reference>
<dbReference type="SUPFAM" id="SSF63380">
    <property type="entry name" value="Riboflavin synthase domain-like"/>
    <property type="match status" value="2"/>
</dbReference>
<keyword evidence="8 11" id="KW-0808">Transferase</keyword>
<dbReference type="Pfam" id="PF00677">
    <property type="entry name" value="Lum_binding"/>
    <property type="match status" value="2"/>
</dbReference>
<proteinExistence type="predicted"/>
<evidence type="ECO:0000256" key="7">
    <source>
        <dbReference type="ARBA" id="ARBA00022619"/>
    </source>
</evidence>
<dbReference type="PIRSF" id="PIRSF000498">
    <property type="entry name" value="Riboflavin_syn_A"/>
    <property type="match status" value="1"/>
</dbReference>
<dbReference type="Proteomes" id="UP000029558">
    <property type="component" value="Chromosome"/>
</dbReference>
<organism evidence="11 12">
    <name type="scientific">Piscirickettsia salmonis</name>
    <dbReference type="NCBI Taxonomy" id="1238"/>
    <lineage>
        <taxon>Bacteria</taxon>
        <taxon>Pseudomonadati</taxon>
        <taxon>Pseudomonadota</taxon>
        <taxon>Gammaproteobacteria</taxon>
        <taxon>Thiotrichales</taxon>
        <taxon>Piscirickettsiaceae</taxon>
        <taxon>Piscirickettsia</taxon>
    </lineage>
</organism>
<gene>
    <name evidence="11" type="ORF">KU39_2216</name>
</gene>
<dbReference type="NCBIfam" id="NF006767">
    <property type="entry name" value="PRK09289.1"/>
    <property type="match status" value="1"/>
</dbReference>
<evidence type="ECO:0000256" key="6">
    <source>
        <dbReference type="ARBA" id="ARBA00013950"/>
    </source>
</evidence>
<dbReference type="InterPro" id="IPR017938">
    <property type="entry name" value="Riboflavin_synthase-like_b-brl"/>
</dbReference>
<dbReference type="RefSeq" id="WP_017376523.1">
    <property type="nucleotide sequence ID" value="NZ_CP012508.1"/>
</dbReference>
<dbReference type="Gene3D" id="2.40.30.20">
    <property type="match status" value="2"/>
</dbReference>
<sequence>MFTGLIAAVGRIESLLFQGEDARLTIVAGCLDLGDVALGDSIAVNGVCLTVVVCNRTSFSVDISIESLNLTTLKDLKSGSLVNLEKALQLSSRLGGHLVSGHVDGVGDVVAIERSGRSYCYRIKAPKDLLRYITVKGSICIDGVSLTVNYIDNDTFELNVIPHTQDKTIITNYRVGSKVNLEVDLLARYLERLLNCPGDHNKNNELQRNQKTIDENFLRQHGFI</sequence>
<dbReference type="PROSITE" id="PS51177">
    <property type="entry name" value="LUMAZINE_BIND"/>
    <property type="match status" value="2"/>
</dbReference>
<name>A0A1L6TDG5_PISSA</name>
<dbReference type="GO" id="GO:0009231">
    <property type="term" value="P:riboflavin biosynthetic process"/>
    <property type="evidence" value="ECO:0007669"/>
    <property type="project" value="UniProtKB-KW"/>
</dbReference>
<evidence type="ECO:0000256" key="8">
    <source>
        <dbReference type="ARBA" id="ARBA00022679"/>
    </source>
</evidence>
<dbReference type="AlphaFoldDB" id="A0A1L6TDG5"/>
<dbReference type="OrthoDB" id="9788537at2"/>
<comment type="function">
    <text evidence="2">Catalyzes the dismutation of two molecules of 6,7-dimethyl-8-ribityllumazine, resulting in the formation of riboflavin and 5-amino-6-(D-ribitylamino)uracil.</text>
</comment>
<evidence type="ECO:0000256" key="4">
    <source>
        <dbReference type="ARBA" id="ARBA00011233"/>
    </source>
</evidence>
<evidence type="ECO:0000256" key="9">
    <source>
        <dbReference type="ARBA" id="ARBA00022737"/>
    </source>
</evidence>
<accession>A0A1L6TDG5</accession>
<keyword evidence="9" id="KW-0677">Repeat</keyword>
<comment type="pathway">
    <text evidence="3">Cofactor biosynthesis; riboflavin biosynthesis; riboflavin from 2-hydroxy-3-oxobutyl phosphate and 5-amino-6-(D-ribitylamino)uracil: step 2/2.</text>
</comment>
<evidence type="ECO:0000256" key="5">
    <source>
        <dbReference type="ARBA" id="ARBA00012827"/>
    </source>
</evidence>
<dbReference type="InterPro" id="IPR026017">
    <property type="entry name" value="Lumazine-bd_dom"/>
</dbReference>
<dbReference type="EC" id="2.5.1.9" evidence="5 10"/>
<evidence type="ECO:0000256" key="2">
    <source>
        <dbReference type="ARBA" id="ARBA00002803"/>
    </source>
</evidence>
<dbReference type="InterPro" id="IPR023366">
    <property type="entry name" value="ATP_synth_asu-like_sf"/>
</dbReference>
<dbReference type="PANTHER" id="PTHR21098">
    <property type="entry name" value="RIBOFLAVIN SYNTHASE ALPHA CHAIN"/>
    <property type="match status" value="1"/>
</dbReference>
<dbReference type="GO" id="GO:0004746">
    <property type="term" value="F:riboflavin synthase activity"/>
    <property type="evidence" value="ECO:0007669"/>
    <property type="project" value="UniProtKB-UniRule"/>
</dbReference>
<evidence type="ECO:0000256" key="3">
    <source>
        <dbReference type="ARBA" id="ARBA00004887"/>
    </source>
</evidence>
<dbReference type="CDD" id="cd00402">
    <property type="entry name" value="Riboflavin_synthase_like"/>
    <property type="match status" value="1"/>
</dbReference>
<evidence type="ECO:0000256" key="10">
    <source>
        <dbReference type="NCBIfam" id="TIGR00187"/>
    </source>
</evidence>
<dbReference type="FunFam" id="2.40.30.20:FF:000003">
    <property type="entry name" value="Riboflavin synthase, alpha subunit"/>
    <property type="match status" value="1"/>
</dbReference>
<comment type="catalytic activity">
    <reaction evidence="1">
        <text>2 6,7-dimethyl-8-(1-D-ribityl)lumazine + H(+) = 5-amino-6-(D-ribitylamino)uracil + riboflavin</text>
        <dbReference type="Rhea" id="RHEA:20772"/>
        <dbReference type="ChEBI" id="CHEBI:15378"/>
        <dbReference type="ChEBI" id="CHEBI:15934"/>
        <dbReference type="ChEBI" id="CHEBI:57986"/>
        <dbReference type="ChEBI" id="CHEBI:58201"/>
        <dbReference type="EC" id="2.5.1.9"/>
    </reaction>
</comment>
<dbReference type="FunFam" id="2.40.30.20:FF:000004">
    <property type="entry name" value="Riboflavin synthase, alpha subunit"/>
    <property type="match status" value="1"/>
</dbReference>
<evidence type="ECO:0000256" key="1">
    <source>
        <dbReference type="ARBA" id="ARBA00000968"/>
    </source>
</evidence>
<keyword evidence="7" id="KW-0686">Riboflavin biosynthesis</keyword>
<evidence type="ECO:0000313" key="12">
    <source>
        <dbReference type="Proteomes" id="UP000029558"/>
    </source>
</evidence>
<comment type="subunit">
    <text evidence="4">Homotrimer.</text>
</comment>
<protein>
    <recommendedName>
        <fullName evidence="6 10">Riboflavin synthase</fullName>
        <ecNumber evidence="5 10">2.5.1.9</ecNumber>
    </recommendedName>
</protein>
<evidence type="ECO:0000313" key="11">
    <source>
        <dbReference type="EMBL" id="ALB23396.1"/>
    </source>
</evidence>